<gene>
    <name evidence="3" type="ORF">SCAR479_07557</name>
</gene>
<organism evidence="3 4">
    <name type="scientific">Seiridium cardinale</name>
    <dbReference type="NCBI Taxonomy" id="138064"/>
    <lineage>
        <taxon>Eukaryota</taxon>
        <taxon>Fungi</taxon>
        <taxon>Dikarya</taxon>
        <taxon>Ascomycota</taxon>
        <taxon>Pezizomycotina</taxon>
        <taxon>Sordariomycetes</taxon>
        <taxon>Xylariomycetidae</taxon>
        <taxon>Amphisphaeriales</taxon>
        <taxon>Sporocadaceae</taxon>
        <taxon>Seiridium</taxon>
    </lineage>
</organism>
<reference evidence="3 4" key="1">
    <citation type="submission" date="2024-02" db="EMBL/GenBank/DDBJ databases">
        <title>First draft genome assembly of two strains of Seiridium cardinale.</title>
        <authorList>
            <person name="Emiliani G."/>
            <person name="Scali E."/>
        </authorList>
    </citation>
    <scope>NUCLEOTIDE SEQUENCE [LARGE SCALE GENOMIC DNA]</scope>
    <source>
        <strain evidence="3 4">BM-138-000479</strain>
    </source>
</reference>
<keyword evidence="2" id="KW-0812">Transmembrane</keyword>
<feature type="compositionally biased region" description="Basic and acidic residues" evidence="1">
    <location>
        <begin position="63"/>
        <end position="72"/>
    </location>
</feature>
<proteinExistence type="predicted"/>
<protein>
    <submittedName>
        <fullName evidence="3">Uncharacterized protein</fullName>
    </submittedName>
</protein>
<evidence type="ECO:0000313" key="3">
    <source>
        <dbReference type="EMBL" id="KAK9775741.1"/>
    </source>
</evidence>
<accession>A0ABR2XPK7</accession>
<keyword evidence="2" id="KW-1133">Transmembrane helix</keyword>
<feature type="transmembrane region" description="Helical" evidence="2">
    <location>
        <begin position="12"/>
        <end position="32"/>
    </location>
</feature>
<keyword evidence="4" id="KW-1185">Reference proteome</keyword>
<keyword evidence="2" id="KW-0472">Membrane</keyword>
<evidence type="ECO:0000256" key="2">
    <source>
        <dbReference type="SAM" id="Phobius"/>
    </source>
</evidence>
<feature type="region of interest" description="Disordered" evidence="1">
    <location>
        <begin position="43"/>
        <end position="97"/>
    </location>
</feature>
<evidence type="ECO:0000313" key="4">
    <source>
        <dbReference type="Proteomes" id="UP001465668"/>
    </source>
</evidence>
<dbReference type="Proteomes" id="UP001465668">
    <property type="component" value="Unassembled WGS sequence"/>
</dbReference>
<sequence length="222" mass="24735">MESSSEFPVKFFYGLGIALCWGVLLSYGIKALHDFLQASDRLAPRSDGTTQKPPGDEQSSSGRENRTLEFETSKGVWHRRRAREHEGPSEMGINTGDRNNDFAEVSSAIIPQRAQPDSGSMQVDHHQPIKIILSPEVIERLSHCQTMLGTTSHAHSNDNRSDEQYEIQRATSPRQRPPSPGSYTEGGPSSLVQWMMYREAQREVQEAQDAQAARPESAAKKA</sequence>
<name>A0ABR2XPK7_9PEZI</name>
<comment type="caution">
    <text evidence="3">The sequence shown here is derived from an EMBL/GenBank/DDBJ whole genome shotgun (WGS) entry which is preliminary data.</text>
</comment>
<evidence type="ECO:0000256" key="1">
    <source>
        <dbReference type="SAM" id="MobiDB-lite"/>
    </source>
</evidence>
<feature type="compositionally biased region" description="Polar residues" evidence="1">
    <location>
        <begin position="47"/>
        <end position="62"/>
    </location>
</feature>
<dbReference type="EMBL" id="JARVKM010000032">
    <property type="protein sequence ID" value="KAK9775741.1"/>
    <property type="molecule type" value="Genomic_DNA"/>
</dbReference>
<feature type="region of interest" description="Disordered" evidence="1">
    <location>
        <begin position="150"/>
        <end position="222"/>
    </location>
</feature>